<reference evidence="2 3" key="1">
    <citation type="submission" date="2018-11" db="EMBL/GenBank/DDBJ databases">
        <title>Deinococcus shelandsis sp. nov., isolated from South Shetland Islands soil of Antarctica.</title>
        <authorList>
            <person name="Tian J."/>
        </authorList>
    </citation>
    <scope>NUCLEOTIDE SEQUENCE [LARGE SCALE GENOMIC DNA]</scope>
    <source>
        <strain evidence="2 3">S14-83T</strain>
        <plasmid evidence="2 3">unnamed1</plasmid>
    </source>
</reference>
<accession>A0A3G8YHS9</accession>
<dbReference type="OrthoDB" id="62065at2"/>
<dbReference type="Proteomes" id="UP000276417">
    <property type="component" value="Plasmid unnamed1"/>
</dbReference>
<geneLocation type="plasmid" evidence="2 3">
    <name>unnamed1</name>
</geneLocation>
<evidence type="ECO:0000256" key="1">
    <source>
        <dbReference type="SAM" id="MobiDB-lite"/>
    </source>
</evidence>
<dbReference type="RefSeq" id="WP_124874244.1">
    <property type="nucleotide sequence ID" value="NZ_CP034185.1"/>
</dbReference>
<keyword evidence="2" id="KW-0614">Plasmid</keyword>
<proteinExistence type="predicted"/>
<protein>
    <submittedName>
        <fullName evidence="2">DNA repair protein</fullName>
    </submittedName>
</protein>
<gene>
    <name evidence="2" type="ORF">EHF33_16570</name>
</gene>
<evidence type="ECO:0000313" key="2">
    <source>
        <dbReference type="EMBL" id="AZI44525.1"/>
    </source>
</evidence>
<keyword evidence="3" id="KW-1185">Reference proteome</keyword>
<dbReference type="AlphaFoldDB" id="A0A3G8YHS9"/>
<organism evidence="2 3">
    <name type="scientific">Deinococcus psychrotolerans</name>
    <dbReference type="NCBI Taxonomy" id="2489213"/>
    <lineage>
        <taxon>Bacteria</taxon>
        <taxon>Thermotogati</taxon>
        <taxon>Deinococcota</taxon>
        <taxon>Deinococci</taxon>
        <taxon>Deinococcales</taxon>
        <taxon>Deinococcaceae</taxon>
        <taxon>Deinococcus</taxon>
    </lineage>
</organism>
<sequence length="288" mass="31173">MTQATKPKKEAVQKDVSSTAPVSAISGSATQALQGLLRTALPDLSVANLSAEQLSAALSAAHEVWGYGLRHVKHEIRLEDGGAVGLYADRARLGSASDSAEMLADAYTSMQALDEQGRSAWAVLPEGHRVTLEAGTRQIKVLVEDARDFETHWAELPSGLAQRTGRSGEDLWVEVFRAAPGRELVQDAAWEVVERIKDRALRRELQRRAEEKGILGALLGARGEGIEAAMKRSPSLHFTVNAAVTHTTERSFEAWRSIQKEAAATLEANQQAQVERLVALLGSPARGR</sequence>
<name>A0A3G8YHS9_9DEIO</name>
<feature type="region of interest" description="Disordered" evidence="1">
    <location>
        <begin position="1"/>
        <end position="20"/>
    </location>
</feature>
<dbReference type="KEGG" id="dph:EHF33_16570"/>
<dbReference type="EMBL" id="CP034185">
    <property type="protein sequence ID" value="AZI44525.1"/>
    <property type="molecule type" value="Genomic_DNA"/>
</dbReference>
<evidence type="ECO:0000313" key="3">
    <source>
        <dbReference type="Proteomes" id="UP000276417"/>
    </source>
</evidence>